<protein>
    <submittedName>
        <fullName evidence="5">Poly-gamma-glutamate synthesis protein (Capsule biosynthesis protein)</fullName>
    </submittedName>
</protein>
<dbReference type="PROSITE" id="PS51257">
    <property type="entry name" value="PROKAR_LIPOPROTEIN"/>
    <property type="match status" value="1"/>
</dbReference>
<organism evidence="5 6">
    <name type="scientific">Marininema halotolerans</name>
    <dbReference type="NCBI Taxonomy" id="1155944"/>
    <lineage>
        <taxon>Bacteria</taxon>
        <taxon>Bacillati</taxon>
        <taxon>Bacillota</taxon>
        <taxon>Bacilli</taxon>
        <taxon>Bacillales</taxon>
        <taxon>Thermoactinomycetaceae</taxon>
        <taxon>Marininema</taxon>
    </lineage>
</organism>
<dbReference type="AlphaFoldDB" id="A0A1I6R794"/>
<feature type="region of interest" description="Disordered" evidence="2">
    <location>
        <begin position="30"/>
        <end position="52"/>
    </location>
</feature>
<dbReference type="InterPro" id="IPR019079">
    <property type="entry name" value="Capsule_synth_CapA"/>
</dbReference>
<evidence type="ECO:0000313" key="5">
    <source>
        <dbReference type="EMBL" id="SFS60546.1"/>
    </source>
</evidence>
<proteinExistence type="inferred from homology"/>
<accession>A0A1I6R794</accession>
<keyword evidence="6" id="KW-1185">Reference proteome</keyword>
<dbReference type="EMBL" id="FPAA01000004">
    <property type="protein sequence ID" value="SFS60546.1"/>
    <property type="molecule type" value="Genomic_DNA"/>
</dbReference>
<dbReference type="SUPFAM" id="SSF56300">
    <property type="entry name" value="Metallo-dependent phosphatases"/>
    <property type="match status" value="1"/>
</dbReference>
<reference evidence="6" key="1">
    <citation type="submission" date="2016-10" db="EMBL/GenBank/DDBJ databases">
        <authorList>
            <person name="Varghese N."/>
            <person name="Submissions S."/>
        </authorList>
    </citation>
    <scope>NUCLEOTIDE SEQUENCE [LARGE SCALE GENOMIC DNA]</scope>
    <source>
        <strain evidence="6">DSM 45789</strain>
    </source>
</reference>
<name>A0A1I6R794_9BACL</name>
<evidence type="ECO:0000256" key="2">
    <source>
        <dbReference type="SAM" id="MobiDB-lite"/>
    </source>
</evidence>
<dbReference type="PANTHER" id="PTHR33393:SF12">
    <property type="entry name" value="CAPSULE BIOSYNTHESIS PROTEIN CAPA"/>
    <property type="match status" value="1"/>
</dbReference>
<dbReference type="InterPro" id="IPR029052">
    <property type="entry name" value="Metallo-depent_PP-like"/>
</dbReference>
<dbReference type="Pfam" id="PF09587">
    <property type="entry name" value="PGA_cap"/>
    <property type="match status" value="1"/>
</dbReference>
<keyword evidence="3" id="KW-0732">Signal</keyword>
<feature type="chain" id="PRO_5009303943" evidence="3">
    <location>
        <begin position="28"/>
        <end position="396"/>
    </location>
</feature>
<dbReference type="OrthoDB" id="9810906at2"/>
<feature type="domain" description="Capsule synthesis protein CapA" evidence="4">
    <location>
        <begin position="57"/>
        <end position="302"/>
    </location>
</feature>
<dbReference type="CDD" id="cd07381">
    <property type="entry name" value="MPP_CapA"/>
    <property type="match status" value="1"/>
</dbReference>
<evidence type="ECO:0000259" key="4">
    <source>
        <dbReference type="SMART" id="SM00854"/>
    </source>
</evidence>
<dbReference type="Gene3D" id="3.60.21.10">
    <property type="match status" value="1"/>
</dbReference>
<evidence type="ECO:0000256" key="3">
    <source>
        <dbReference type="SAM" id="SignalP"/>
    </source>
</evidence>
<evidence type="ECO:0000256" key="1">
    <source>
        <dbReference type="ARBA" id="ARBA00005662"/>
    </source>
</evidence>
<sequence>MQAKKIQTSVVLILLSLFLLTTGCAPFTEVEGMENNNQPTTKPTSKPKDKATPKHLRLAIVGDLMLHDSQIRAGKTKQGDYDYHSFFSEVTPWLEQADWALGNLETTLPGEKLPYSGYPRFHAPDAFGKALADAGFDFLSTANNHSMDAGVAGVLRTHRKLKELGIQPIGTSITSNRQKPVIAEKNGMRVSFASYTYGTNGIPVPKENKNILNQIDLHHIRQDLRYSQSKGTDFKVVILHFGQEYQRSPNQQQRELVQTFLKSGADIVLGSHPHVLQPMERLQQDGDEKFVIYSLGNFVSDQLKPYTNDGLILYLDLLKEKNKTQLDHVSYIPTYVHKYNQHGIRQFKVLPLLKDPAKFPPSVTPAPPTNNLVQSWKNTRQLMNSEEDFPVFSTKE</sequence>
<dbReference type="PANTHER" id="PTHR33393">
    <property type="entry name" value="POLYGLUTAMINE SYNTHESIS ACCESSORY PROTEIN RV0574C-RELATED"/>
    <property type="match status" value="1"/>
</dbReference>
<dbReference type="SMART" id="SM00854">
    <property type="entry name" value="PGA_cap"/>
    <property type="match status" value="1"/>
</dbReference>
<evidence type="ECO:0000313" key="6">
    <source>
        <dbReference type="Proteomes" id="UP000198660"/>
    </source>
</evidence>
<dbReference type="InterPro" id="IPR052169">
    <property type="entry name" value="CW_Biosynth-Accessory"/>
</dbReference>
<feature type="signal peptide" evidence="3">
    <location>
        <begin position="1"/>
        <end position="27"/>
    </location>
</feature>
<gene>
    <name evidence="5" type="ORF">SAMN05444972_104209</name>
</gene>
<dbReference type="Proteomes" id="UP000198660">
    <property type="component" value="Unassembled WGS sequence"/>
</dbReference>
<dbReference type="RefSeq" id="WP_091835944.1">
    <property type="nucleotide sequence ID" value="NZ_FPAA01000004.1"/>
</dbReference>
<comment type="similarity">
    <text evidence="1">Belongs to the CapA family.</text>
</comment>